<dbReference type="EMBL" id="ML994648">
    <property type="protein sequence ID" value="KAF2182408.1"/>
    <property type="molecule type" value="Genomic_DNA"/>
</dbReference>
<accession>A0A6A6DW46</accession>
<dbReference type="InterPro" id="IPR017046">
    <property type="entry name" value="Prenylcysteine_Oxase1"/>
</dbReference>
<dbReference type="GO" id="GO:0030327">
    <property type="term" value="P:prenylated protein catabolic process"/>
    <property type="evidence" value="ECO:0007669"/>
    <property type="project" value="TreeGrafter"/>
</dbReference>
<feature type="domain" description="Amine oxidase" evidence="1">
    <location>
        <begin position="45"/>
        <end position="123"/>
    </location>
</feature>
<keyword evidence="3" id="KW-1185">Reference proteome</keyword>
<reference evidence="2" key="1">
    <citation type="journal article" date="2020" name="Stud. Mycol.">
        <title>101 Dothideomycetes genomes: a test case for predicting lifestyles and emergence of pathogens.</title>
        <authorList>
            <person name="Haridas S."/>
            <person name="Albert R."/>
            <person name="Binder M."/>
            <person name="Bloem J."/>
            <person name="Labutti K."/>
            <person name="Salamov A."/>
            <person name="Andreopoulos B."/>
            <person name="Baker S."/>
            <person name="Barry K."/>
            <person name="Bills G."/>
            <person name="Bluhm B."/>
            <person name="Cannon C."/>
            <person name="Castanera R."/>
            <person name="Culley D."/>
            <person name="Daum C."/>
            <person name="Ezra D."/>
            <person name="Gonzalez J."/>
            <person name="Henrissat B."/>
            <person name="Kuo A."/>
            <person name="Liang C."/>
            <person name="Lipzen A."/>
            <person name="Lutzoni F."/>
            <person name="Magnuson J."/>
            <person name="Mondo S."/>
            <person name="Nolan M."/>
            <person name="Ohm R."/>
            <person name="Pangilinan J."/>
            <person name="Park H.-J."/>
            <person name="Ramirez L."/>
            <person name="Alfaro M."/>
            <person name="Sun H."/>
            <person name="Tritt A."/>
            <person name="Yoshinaga Y."/>
            <person name="Zwiers L.-H."/>
            <person name="Turgeon B."/>
            <person name="Goodwin S."/>
            <person name="Spatafora J."/>
            <person name="Crous P."/>
            <person name="Grigoriev I."/>
        </authorList>
    </citation>
    <scope>NUCLEOTIDE SEQUENCE</scope>
    <source>
        <strain evidence="2">CBS 207.26</strain>
    </source>
</reference>
<dbReference type="GO" id="GO:0001735">
    <property type="term" value="F:prenylcysteine oxidase activity"/>
    <property type="evidence" value="ECO:0007669"/>
    <property type="project" value="InterPro"/>
</dbReference>
<sequence>MPYIQYPYGLKINQLLFVGSVGQTAQDGRKRVAIIEAGISAASLAYQLHDTYGYLLPLEIVVFEASSQVGGLINSTGFDGEANAYSGFVEIGTSVFGADDLCLQAAIDDAGLRWKVVELPYPRTTAGVWGGDKFMLRRSRDLKSRTKTDYVRDVLKMDFRHRNTYASWGQAPTLSSIVFRLQLPKSRSHR</sequence>
<proteinExistence type="predicted"/>
<dbReference type="SUPFAM" id="SSF51905">
    <property type="entry name" value="FAD/NAD(P)-binding domain"/>
    <property type="match status" value="1"/>
</dbReference>
<dbReference type="InterPro" id="IPR036188">
    <property type="entry name" value="FAD/NAD-bd_sf"/>
</dbReference>
<evidence type="ECO:0000313" key="3">
    <source>
        <dbReference type="Proteomes" id="UP000800200"/>
    </source>
</evidence>
<dbReference type="PANTHER" id="PTHR15944">
    <property type="entry name" value="FARNESYLCYSTEINE LYASE"/>
    <property type="match status" value="1"/>
</dbReference>
<name>A0A6A6DW46_9PEZI</name>
<protein>
    <recommendedName>
        <fullName evidence="1">Amine oxidase domain-containing protein</fullName>
    </recommendedName>
</protein>
<dbReference type="PANTHER" id="PTHR15944:SF0">
    <property type="entry name" value="PRENYLCYSTEINE LYASE DOMAIN-CONTAINING PROTEIN"/>
    <property type="match status" value="1"/>
</dbReference>
<organism evidence="2 3">
    <name type="scientific">Zopfia rhizophila CBS 207.26</name>
    <dbReference type="NCBI Taxonomy" id="1314779"/>
    <lineage>
        <taxon>Eukaryota</taxon>
        <taxon>Fungi</taxon>
        <taxon>Dikarya</taxon>
        <taxon>Ascomycota</taxon>
        <taxon>Pezizomycotina</taxon>
        <taxon>Dothideomycetes</taxon>
        <taxon>Dothideomycetes incertae sedis</taxon>
        <taxon>Zopfiaceae</taxon>
        <taxon>Zopfia</taxon>
    </lineage>
</organism>
<evidence type="ECO:0000259" key="1">
    <source>
        <dbReference type="Pfam" id="PF01593"/>
    </source>
</evidence>
<dbReference type="OrthoDB" id="437369at2759"/>
<gene>
    <name evidence="2" type="ORF">K469DRAFT_690872</name>
</gene>
<dbReference type="Proteomes" id="UP000800200">
    <property type="component" value="Unassembled WGS sequence"/>
</dbReference>
<dbReference type="AlphaFoldDB" id="A0A6A6DW46"/>
<dbReference type="Pfam" id="PF01593">
    <property type="entry name" value="Amino_oxidase"/>
    <property type="match status" value="1"/>
</dbReference>
<dbReference type="Gene3D" id="3.50.50.60">
    <property type="entry name" value="FAD/NAD(P)-binding domain"/>
    <property type="match status" value="1"/>
</dbReference>
<evidence type="ECO:0000313" key="2">
    <source>
        <dbReference type="EMBL" id="KAF2182408.1"/>
    </source>
</evidence>
<dbReference type="InterPro" id="IPR002937">
    <property type="entry name" value="Amino_oxidase"/>
</dbReference>